<comment type="similarity">
    <text evidence="1">Belongs to the SMP-30/CGR1 family.</text>
</comment>
<dbReference type="InterPro" id="IPR005511">
    <property type="entry name" value="SMP-30"/>
</dbReference>
<feature type="binding site" evidence="3">
    <location>
        <position position="116"/>
    </location>
    <ligand>
        <name>substrate</name>
    </ligand>
</feature>
<evidence type="ECO:0000313" key="5">
    <source>
        <dbReference type="EMBL" id="ARM76663.1"/>
    </source>
</evidence>
<dbReference type="Gene3D" id="2.120.10.30">
    <property type="entry name" value="TolB, C-terminal domain"/>
    <property type="match status" value="1"/>
</dbReference>
<dbReference type="AlphaFoldDB" id="A0A1W6K294"/>
<sequence>MMEIISPYSGDLYEGPIWHPEEKVLYWINILAGTIHRLDIKKQIYQEIKLKDYVSAISPSISGGLIAASGKSIYSVTLDGNVKEIYTVENWDSRNRFNDGKCDALGRFWIGTMNLEEKYPTAGFYVLDTNLKFKQVLDDVTISNGLAWNEENTILYYIDTPTKKIFSFDFDLEKGKIDNRKVVIDLSSQQGSPDGMTIDSKGNLWVAMFGGAKVLHIDPKNGDIIDYLEVPTPNVTSVMFGGDNLSTLYITTAKIHLENPDKNAGYVYAEKTSTSGTKINFCGF</sequence>
<dbReference type="InterPro" id="IPR011042">
    <property type="entry name" value="6-blade_b-propeller_TolB-like"/>
</dbReference>
<evidence type="ECO:0000313" key="6">
    <source>
        <dbReference type="Proteomes" id="UP000193404"/>
    </source>
</evidence>
<dbReference type="Pfam" id="PF08450">
    <property type="entry name" value="SGL"/>
    <property type="match status" value="1"/>
</dbReference>
<dbReference type="EMBL" id="CP020477">
    <property type="protein sequence ID" value="ARM76663.1"/>
    <property type="molecule type" value="Genomic_DNA"/>
</dbReference>
<evidence type="ECO:0000256" key="3">
    <source>
        <dbReference type="PIRSR" id="PIRSR605511-2"/>
    </source>
</evidence>
<evidence type="ECO:0000256" key="1">
    <source>
        <dbReference type="ARBA" id="ARBA00008853"/>
    </source>
</evidence>
<feature type="binding site" evidence="3">
    <location>
        <position position="14"/>
    </location>
    <ligand>
        <name>a divalent metal cation</name>
        <dbReference type="ChEBI" id="CHEBI:60240"/>
    </ligand>
</feature>
<keyword evidence="3" id="KW-0479">Metal-binding</keyword>
<dbReference type="SUPFAM" id="SSF63829">
    <property type="entry name" value="Calcium-dependent phosphotriesterase"/>
    <property type="match status" value="1"/>
</dbReference>
<dbReference type="PANTHER" id="PTHR10907:SF47">
    <property type="entry name" value="REGUCALCIN"/>
    <property type="match status" value="1"/>
</dbReference>
<dbReference type="GO" id="GO:0004341">
    <property type="term" value="F:gluconolactonase activity"/>
    <property type="evidence" value="ECO:0007669"/>
    <property type="project" value="TreeGrafter"/>
</dbReference>
<evidence type="ECO:0000256" key="2">
    <source>
        <dbReference type="PIRSR" id="PIRSR605511-1"/>
    </source>
</evidence>
<name>A0A1W6K294_9CREN</name>
<dbReference type="PANTHER" id="PTHR10907">
    <property type="entry name" value="REGUCALCIN"/>
    <property type="match status" value="1"/>
</dbReference>
<feature type="active site" description="Proton donor/acceptor" evidence="2">
    <location>
        <position position="194"/>
    </location>
</feature>
<dbReference type="PRINTS" id="PR01790">
    <property type="entry name" value="SMP30FAMILY"/>
</dbReference>
<organism evidence="5 6">
    <name type="scientific">Acidianus manzaensis</name>
    <dbReference type="NCBI Taxonomy" id="282676"/>
    <lineage>
        <taxon>Archaea</taxon>
        <taxon>Thermoproteota</taxon>
        <taxon>Thermoprotei</taxon>
        <taxon>Sulfolobales</taxon>
        <taxon>Sulfolobaceae</taxon>
        <taxon>Acidianus</taxon>
    </lineage>
</organism>
<feature type="binding site" evidence="3">
    <location>
        <position position="194"/>
    </location>
    <ligand>
        <name>a divalent metal cation</name>
        <dbReference type="ChEBI" id="CHEBI:60240"/>
    </ligand>
</feature>
<feature type="binding site" evidence="3">
    <location>
        <position position="144"/>
    </location>
    <ligand>
        <name>a divalent metal cation</name>
        <dbReference type="ChEBI" id="CHEBI:60240"/>
    </ligand>
</feature>
<gene>
    <name evidence="5" type="ORF">B6F84_11995</name>
</gene>
<evidence type="ECO:0000259" key="4">
    <source>
        <dbReference type="Pfam" id="PF08450"/>
    </source>
</evidence>
<keyword evidence="3" id="KW-0862">Zinc</keyword>
<feature type="domain" description="SMP-30/Gluconolactonase/LRE-like region" evidence="4">
    <location>
        <begin position="14"/>
        <end position="253"/>
    </location>
</feature>
<reference evidence="5 6" key="1">
    <citation type="submission" date="2017-03" db="EMBL/GenBank/DDBJ databases">
        <title>Sulfur activation and transportation mechanism of thermophilic Archaea Acidianus manzaensis YN-25.</title>
        <authorList>
            <person name="Ma Y."/>
            <person name="Yang Y."/>
            <person name="Xia J."/>
        </authorList>
    </citation>
    <scope>NUCLEOTIDE SEQUENCE [LARGE SCALE GENOMIC DNA]</scope>
    <source>
        <strain evidence="5 6">YN-25</strain>
    </source>
</reference>
<feature type="binding site" evidence="3">
    <location>
        <position position="98"/>
    </location>
    <ligand>
        <name>substrate</name>
    </ligand>
</feature>
<dbReference type="OrthoDB" id="341532at2157"/>
<feature type="binding site" evidence="3">
    <location>
        <position position="96"/>
    </location>
    <ligand>
        <name>substrate</name>
    </ligand>
</feature>
<dbReference type="InterPro" id="IPR013658">
    <property type="entry name" value="SGL"/>
</dbReference>
<comment type="cofactor">
    <cofactor evidence="3">
        <name>Zn(2+)</name>
        <dbReference type="ChEBI" id="CHEBI:29105"/>
    </cofactor>
    <text evidence="3">Binds 1 divalent metal cation per subunit.</text>
</comment>
<protein>
    <recommendedName>
        <fullName evidence="4">SMP-30/Gluconolactonase/LRE-like region domain-containing protein</fullName>
    </recommendedName>
</protein>
<proteinExistence type="inferred from homology"/>
<dbReference type="GO" id="GO:0019853">
    <property type="term" value="P:L-ascorbic acid biosynthetic process"/>
    <property type="evidence" value="ECO:0007669"/>
    <property type="project" value="TreeGrafter"/>
</dbReference>
<accession>A0A1W6K294</accession>
<dbReference type="Proteomes" id="UP000193404">
    <property type="component" value="Chromosome"/>
</dbReference>
<dbReference type="STRING" id="282676.B6F84_11995"/>
<dbReference type="GO" id="GO:0005509">
    <property type="term" value="F:calcium ion binding"/>
    <property type="evidence" value="ECO:0007669"/>
    <property type="project" value="TreeGrafter"/>
</dbReference>
<dbReference type="KEGG" id="aman:B6F84_11995"/>
<keyword evidence="6" id="KW-1185">Reference proteome</keyword>